<keyword evidence="7" id="KW-1185">Reference proteome</keyword>
<feature type="compositionally biased region" description="Pro residues" evidence="2">
    <location>
        <begin position="514"/>
        <end position="542"/>
    </location>
</feature>
<dbReference type="SUPFAM" id="SSF54236">
    <property type="entry name" value="Ubiquitin-like"/>
    <property type="match status" value="1"/>
</dbReference>
<organism evidence="6">
    <name type="scientific">Oppiella nova</name>
    <dbReference type="NCBI Taxonomy" id="334625"/>
    <lineage>
        <taxon>Eukaryota</taxon>
        <taxon>Metazoa</taxon>
        <taxon>Ecdysozoa</taxon>
        <taxon>Arthropoda</taxon>
        <taxon>Chelicerata</taxon>
        <taxon>Arachnida</taxon>
        <taxon>Acari</taxon>
        <taxon>Acariformes</taxon>
        <taxon>Sarcoptiformes</taxon>
        <taxon>Oribatida</taxon>
        <taxon>Brachypylina</taxon>
        <taxon>Oppioidea</taxon>
        <taxon>Oppiidae</taxon>
        <taxon>Oppiella</taxon>
    </lineage>
</organism>
<dbReference type="SUPFAM" id="SSF48350">
    <property type="entry name" value="GTPase activation domain, GAP"/>
    <property type="match status" value="1"/>
</dbReference>
<evidence type="ECO:0000259" key="3">
    <source>
        <dbReference type="PROSITE" id="PS50003"/>
    </source>
</evidence>
<dbReference type="PROSITE" id="PS50200">
    <property type="entry name" value="RA"/>
    <property type="match status" value="1"/>
</dbReference>
<protein>
    <submittedName>
        <fullName evidence="6">Uncharacterized protein</fullName>
    </submittedName>
</protein>
<proteinExistence type="predicted"/>
<feature type="region of interest" description="Disordered" evidence="2">
    <location>
        <begin position="423"/>
        <end position="442"/>
    </location>
</feature>
<feature type="compositionally biased region" description="Pro residues" evidence="2">
    <location>
        <begin position="74"/>
        <end position="102"/>
    </location>
</feature>
<feature type="domain" description="Rho-GAP" evidence="5">
    <location>
        <begin position="863"/>
        <end position="1058"/>
    </location>
</feature>
<feature type="compositionally biased region" description="Basic and acidic residues" evidence="2">
    <location>
        <begin position="356"/>
        <end position="365"/>
    </location>
</feature>
<dbReference type="Pfam" id="PF00620">
    <property type="entry name" value="RhoGAP"/>
    <property type="match status" value="1"/>
</dbReference>
<gene>
    <name evidence="6" type="ORF">ONB1V03_LOCUS4452</name>
</gene>
<dbReference type="PANTHER" id="PTHR45899">
    <property type="entry name" value="RHO GTPASE ACTIVATING PROTEIN AT 15B, ISOFORM C"/>
    <property type="match status" value="1"/>
</dbReference>
<feature type="domain" description="PH" evidence="3">
    <location>
        <begin position="628"/>
        <end position="748"/>
    </location>
</feature>
<dbReference type="InterPro" id="IPR008936">
    <property type="entry name" value="Rho_GTPase_activation_prot"/>
</dbReference>
<dbReference type="InterPro" id="IPR029071">
    <property type="entry name" value="Ubiquitin-like_domsf"/>
</dbReference>
<feature type="region of interest" description="Disordered" evidence="2">
    <location>
        <begin position="23"/>
        <end position="115"/>
    </location>
</feature>
<dbReference type="GO" id="GO:0005547">
    <property type="term" value="F:phosphatidylinositol-3,4,5-trisphosphate binding"/>
    <property type="evidence" value="ECO:0007669"/>
    <property type="project" value="TreeGrafter"/>
</dbReference>
<dbReference type="PROSITE" id="PS50003">
    <property type="entry name" value="PH_DOMAIN"/>
    <property type="match status" value="2"/>
</dbReference>
<evidence type="ECO:0000259" key="4">
    <source>
        <dbReference type="PROSITE" id="PS50200"/>
    </source>
</evidence>
<name>A0A7R9QFV1_9ACAR</name>
<accession>A0A7R9QFV1</accession>
<feature type="compositionally biased region" description="Low complexity" evidence="2">
    <location>
        <begin position="25"/>
        <end position="39"/>
    </location>
</feature>
<dbReference type="InterPro" id="IPR052227">
    <property type="entry name" value="Arf-Rho-GAP_ANK-PH_domain"/>
</dbReference>
<dbReference type="SMART" id="SM00233">
    <property type="entry name" value="PH"/>
    <property type="match status" value="3"/>
</dbReference>
<dbReference type="PROSITE" id="PS50238">
    <property type="entry name" value="RHOGAP"/>
    <property type="match status" value="1"/>
</dbReference>
<dbReference type="Pfam" id="PF21989">
    <property type="entry name" value="RA_2"/>
    <property type="match status" value="1"/>
</dbReference>
<dbReference type="Gene3D" id="2.30.29.30">
    <property type="entry name" value="Pleckstrin-homology domain (PH domain)/Phosphotyrosine-binding domain (PTB)"/>
    <property type="match status" value="3"/>
</dbReference>
<dbReference type="InterPro" id="IPR000198">
    <property type="entry name" value="RhoGAP_dom"/>
</dbReference>
<dbReference type="SMART" id="SM00324">
    <property type="entry name" value="RhoGAP"/>
    <property type="match status" value="1"/>
</dbReference>
<dbReference type="Gene3D" id="3.10.20.90">
    <property type="entry name" value="Phosphatidylinositol 3-kinase Catalytic Subunit, Chain A, domain 1"/>
    <property type="match status" value="1"/>
</dbReference>
<feature type="region of interest" description="Disordered" evidence="2">
    <location>
        <begin position="356"/>
        <end position="376"/>
    </location>
</feature>
<dbReference type="SUPFAM" id="SSF50729">
    <property type="entry name" value="PH domain-like"/>
    <property type="match status" value="3"/>
</dbReference>
<dbReference type="EMBL" id="CAJPVJ010001539">
    <property type="protein sequence ID" value="CAG2164905.1"/>
    <property type="molecule type" value="Genomic_DNA"/>
</dbReference>
<feature type="region of interest" description="Disordered" evidence="2">
    <location>
        <begin position="474"/>
        <end position="557"/>
    </location>
</feature>
<reference evidence="6" key="1">
    <citation type="submission" date="2020-11" db="EMBL/GenBank/DDBJ databases">
        <authorList>
            <person name="Tran Van P."/>
        </authorList>
    </citation>
    <scope>NUCLEOTIDE SEQUENCE</scope>
</reference>
<sequence length="1334" mass="151191">MDELPTLINELENILIRMSSDSFYATPCASPPATSADSCSPPPSLPPKVKPRRSQTTSTVSTTSTTSSLSLRPLPKPPKNIPPPKPPHLPPATPPPPLPDSQPPQLSSPHLLAPEVPSRFPIKDKILRDNVDMEGKIIHPIRKLSEPFHRTQPKIPIGIARSQTFRSSDKHNNHINQRIMSPNHNKSIIQKCGYLWKTGSNRREFLDRWCVLHRNDQQLDEAVLAYYVDRKTTSARGKIMLKDIAFVRTLPAITCKTKLPTITSTIDSSNFCYFEIGVNCRRGRIYLFAAKCLSDQKLWFSIICQAVAWDNFTLKDTFHCGYVHMKYGISGQWLVNYVLLSEGKIIVISKDFDEHNDNKSVKSSEDSDSYMSTDSCDSSNCYHAYEIRKAMSISYASVHQINSCSTVHESGQPICLTFPHKSDKCGDSRTTSGQPSDERPMDELPTLISELENILIRMSSDSFYATPCASPPAASAYSCSPPPSLPPKVKPRRSQTTSTVSTTSTTSSLSLRPLPKPPKNIPPPKPPHLPPATPPPPLPDSKPPQSSSPHLLAPEVPSRFPIKDKILRDNVDMEGKIIHPMRKLSEPFHRTQPKIPIGIARSQTFRSSDKHNNHINQRIMSPNHNKSIIQKCGYLWKTGSNRREFLDRWCVLHRNDQQLDEAVLAYYVDRKTTSARGKIMLKDIAFVRTLPAITCKTKLPTITSTIDSSNFCYFEIGVNCRRGRIYLFAAKCLSDQKLWFSIICQAVAWDNFTLKDTFHCGYVHMKYGISGQWLVNYVLLSEGKIIVISKDFDEHNDNKSVKSSEDSDSYMSTDSCDSSNCYHAYEIRKAMSISYASVHQINSCSTVHESGQPICLTFPHKNSKFEDQYLTNDSIPVAIDKCINFIATYGTDTPNIYIQQNLQSPVAQAIVHEFHNNAWDLQLRMDAHSVHDITAALILFLKSMSECILTEKLYHNWIKANEHENRNERLQKFKILLNLLPIVNYLTLKKLIAHIVCIIENSDKNQTSILNLAPALCHTILFLKCGNKIVDDRVSTFDGDSAGIDIMTDFIQSYGWLFDVTTQELEKERKIQKALELLKDAKQKELGLKLNKKSVSDCEEFLIGVYVYSREWGKCLNVKLTPTMSAADLIEYVVKKTNIKDNTEKLSVYEVVYNEQLERVLHYSDIVLGVTLSWVKWSQHYSRDNYLCIKQNKLYEQIASHIAIQTPITIFSEMKFADKASKSFKKVLVEFIGAKLSVYKDEKGEKSLGQWCVEDITWYLGAEKKRSNGNKLSVTFIDRNNPIVKTKECPYFGRVLCCNTEEDYHKWIAGMLCAEYPNGVVNNGNHRQQTDLMD</sequence>
<evidence type="ECO:0000256" key="1">
    <source>
        <dbReference type="ARBA" id="ARBA00022468"/>
    </source>
</evidence>
<dbReference type="GO" id="GO:0007165">
    <property type="term" value="P:signal transduction"/>
    <property type="evidence" value="ECO:0007669"/>
    <property type="project" value="InterPro"/>
</dbReference>
<evidence type="ECO:0000313" key="7">
    <source>
        <dbReference type="Proteomes" id="UP000728032"/>
    </source>
</evidence>
<dbReference type="Pfam" id="PF00169">
    <property type="entry name" value="PH"/>
    <property type="match status" value="2"/>
</dbReference>
<keyword evidence="1" id="KW-0343">GTPase activation</keyword>
<feature type="compositionally biased region" description="Low complexity" evidence="2">
    <location>
        <begin position="103"/>
        <end position="114"/>
    </location>
</feature>
<dbReference type="CDD" id="cd17113">
    <property type="entry name" value="RA_ARAPs"/>
    <property type="match status" value="1"/>
</dbReference>
<evidence type="ECO:0000313" key="6">
    <source>
        <dbReference type="EMBL" id="CAD7644039.1"/>
    </source>
</evidence>
<dbReference type="Gene3D" id="1.10.555.10">
    <property type="entry name" value="Rho GTPase activation protein"/>
    <property type="match status" value="1"/>
</dbReference>
<dbReference type="GO" id="GO:0005737">
    <property type="term" value="C:cytoplasm"/>
    <property type="evidence" value="ECO:0007669"/>
    <property type="project" value="TreeGrafter"/>
</dbReference>
<dbReference type="InterPro" id="IPR011993">
    <property type="entry name" value="PH-like_dom_sf"/>
</dbReference>
<dbReference type="Proteomes" id="UP000728032">
    <property type="component" value="Unassembled WGS sequence"/>
</dbReference>
<dbReference type="EMBL" id="OC916364">
    <property type="protein sequence ID" value="CAD7644039.1"/>
    <property type="molecule type" value="Genomic_DNA"/>
</dbReference>
<dbReference type="PANTHER" id="PTHR45899:SF2">
    <property type="entry name" value="RHO GTPASE ACTIVATING PROTEIN AT 15B, ISOFORM C"/>
    <property type="match status" value="1"/>
</dbReference>
<dbReference type="InterPro" id="IPR001849">
    <property type="entry name" value="PH_domain"/>
</dbReference>
<feature type="compositionally biased region" description="Low complexity" evidence="2">
    <location>
        <begin position="494"/>
        <end position="513"/>
    </location>
</feature>
<dbReference type="GO" id="GO:0005096">
    <property type="term" value="F:GTPase activator activity"/>
    <property type="evidence" value="ECO:0007669"/>
    <property type="project" value="UniProtKB-KW"/>
</dbReference>
<feature type="compositionally biased region" description="Low complexity" evidence="2">
    <location>
        <begin position="54"/>
        <end position="73"/>
    </location>
</feature>
<dbReference type="InterPro" id="IPR000159">
    <property type="entry name" value="RA_dom"/>
</dbReference>
<feature type="domain" description="Ras-associating" evidence="4">
    <location>
        <begin position="1117"/>
        <end position="1194"/>
    </location>
</feature>
<feature type="domain" description="PH" evidence="3">
    <location>
        <begin position="188"/>
        <end position="308"/>
    </location>
</feature>
<dbReference type="OrthoDB" id="29546at2759"/>
<evidence type="ECO:0000256" key="2">
    <source>
        <dbReference type="SAM" id="MobiDB-lite"/>
    </source>
</evidence>
<evidence type="ECO:0000259" key="5">
    <source>
        <dbReference type="PROSITE" id="PS50238"/>
    </source>
</evidence>